<comment type="caution">
    <text evidence="4">The sequence shown here is derived from an EMBL/GenBank/DDBJ whole genome shotgun (WGS) entry which is preliminary data.</text>
</comment>
<dbReference type="PANTHER" id="PTHR23083:SF464">
    <property type="entry name" value="TETRATRICOPEPTIDE REPEAT DOMAIN 7, ISOFORM A"/>
    <property type="match status" value="1"/>
</dbReference>
<evidence type="ECO:0008006" key="6">
    <source>
        <dbReference type="Google" id="ProtNLM"/>
    </source>
</evidence>
<evidence type="ECO:0000313" key="4">
    <source>
        <dbReference type="EMBL" id="KAK4543073.1"/>
    </source>
</evidence>
<feature type="compositionally biased region" description="Polar residues" evidence="3">
    <location>
        <begin position="882"/>
        <end position="898"/>
    </location>
</feature>
<evidence type="ECO:0000256" key="3">
    <source>
        <dbReference type="SAM" id="MobiDB-lite"/>
    </source>
</evidence>
<dbReference type="SUPFAM" id="SSF48452">
    <property type="entry name" value="TPR-like"/>
    <property type="match status" value="2"/>
</dbReference>
<gene>
    <name evidence="4" type="ORF">LTR36_005850</name>
</gene>
<accession>A0AAV9JD42</accession>
<dbReference type="InterPro" id="IPR019734">
    <property type="entry name" value="TPR_rpt"/>
</dbReference>
<evidence type="ECO:0000256" key="2">
    <source>
        <dbReference type="ARBA" id="ARBA00038251"/>
    </source>
</evidence>
<dbReference type="InterPro" id="IPR011990">
    <property type="entry name" value="TPR-like_helical_dom_sf"/>
</dbReference>
<feature type="compositionally biased region" description="Low complexity" evidence="3">
    <location>
        <begin position="717"/>
        <end position="732"/>
    </location>
</feature>
<evidence type="ECO:0000256" key="1">
    <source>
        <dbReference type="ARBA" id="ARBA00002550"/>
    </source>
</evidence>
<feature type="region of interest" description="Disordered" evidence="3">
    <location>
        <begin position="1095"/>
        <end position="1129"/>
    </location>
</feature>
<dbReference type="EMBL" id="JAVFHQ010000035">
    <property type="protein sequence ID" value="KAK4543073.1"/>
    <property type="molecule type" value="Genomic_DNA"/>
</dbReference>
<feature type="region of interest" description="Disordered" evidence="3">
    <location>
        <begin position="472"/>
        <end position="496"/>
    </location>
</feature>
<feature type="region of interest" description="Disordered" evidence="3">
    <location>
        <begin position="832"/>
        <end position="868"/>
    </location>
</feature>
<dbReference type="SMART" id="SM00028">
    <property type="entry name" value="TPR"/>
    <property type="match status" value="4"/>
</dbReference>
<dbReference type="AlphaFoldDB" id="A0AAV9JD42"/>
<evidence type="ECO:0000313" key="5">
    <source>
        <dbReference type="Proteomes" id="UP001324427"/>
    </source>
</evidence>
<organism evidence="4 5">
    <name type="scientific">Oleoguttula mirabilis</name>
    <dbReference type="NCBI Taxonomy" id="1507867"/>
    <lineage>
        <taxon>Eukaryota</taxon>
        <taxon>Fungi</taxon>
        <taxon>Dikarya</taxon>
        <taxon>Ascomycota</taxon>
        <taxon>Pezizomycotina</taxon>
        <taxon>Dothideomycetes</taxon>
        <taxon>Dothideomycetidae</taxon>
        <taxon>Mycosphaerellales</taxon>
        <taxon>Teratosphaeriaceae</taxon>
        <taxon>Oleoguttula</taxon>
    </lineage>
</organism>
<name>A0AAV9JD42_9PEZI</name>
<protein>
    <recommendedName>
        <fullName evidence="6">Filamentation protein</fullName>
    </recommendedName>
</protein>
<comment type="function">
    <text evidence="1">Involved in endocytosis.</text>
</comment>
<sequence length="1209" mass="131295">MSFTAKAPNPEKGKRYLASLDQALCNGSWSELPELARKTDKHAPERKCFTLAARTEAKIASASHRPTSASSSDTTSIHSLGEAIPALQEAVTANGSGREDSFCASVCLAEIHSLQGDPEATLKALPKENAPRGSSRTHAAPLGWLEVCSAKAFYLRGAALEINGQDQEAQAVYRAAATQTPGSRTSELRIWTERLLARGCMHSSKGARQPSLVTQNEALVLFRAWASFWERAPPPASGSGTSPARVDVPRRQVWRAYYDLLSSVLQHGILYNPLRDSSSGILVASWSVLSRTQHVEAKTRQRAELKRVEATYESLLLNETQFPKASQTNTEIEEWVEQAVGNWQVLCGADWTDEELGEGGKEAVGRGMLDVLYRAATKTFHSTSILRQLFTVHAAIGEFDLAMHAFNSYVEIVGKGKARAKKTGKHEIGFDTDDIAILTAAEAVRVLCKYGDREQGEKAVAVSKTIQDWLDQRRPTSDDELETSEDNKTGQPEILNHPTRLELQPRTLAAANRAIGIALAHWARLTYETDSRSGLHTGALKSLRKALSYDEGDLETSFALARVLAESQDIPAAIGIIKRSIAFSKAAGAVDGVDDGADSERRKQLLPMWHLLALCLTARDEYDPAMQMCDAAFDQYGDASVLFGQAGARPMPEGQNRALGSIVDQLDLYDKESILQVKMSQLTFVELTEGAENAVEYGDELLSMYARLFGDSEQLKAAPKLPPTSASAAPPTRAGGTLRSIAGSIRPRSGRNSVEKEAFRQTSVASSVPPRTSAGSGGRVTATNGANGSPIAITVTNEDGVSAEKTQHSHQHHQHHLHLPFKVRGHHGDVRETSSLRNSRSIDGLNEKSALGGEGAPPPVPPKDSDVIDHADSAANLSIVQPAVNHSMSPNTPTSPQQPLKEMQHSVPHDVWPQPAAHDSQPPEHDVRLPAPHPASNAMPSPHLGSLQERQHKIGVLVKLWLFIAGLYIRAELHDDANGAIQEAFAFVETLEADKGAQHANARKLFEKGWGGGKSVDELWGDVWSAKGNLASARELPFEAMSHYEQALSHFPDHPEGIIGISDLLLDIYEEKLPAEEPKPLLEPPPTSSDFSINYPVTLAGPGSRPTTAKSPQANAGRTVPTAAARHKDPTPAELNRLAARDRAYMLLANLTKLGNGWDNAEAWYTLARAHELSQQVGKAKQALWWVMELENSKPMRPWSEVAPGGYVL</sequence>
<dbReference type="Proteomes" id="UP001324427">
    <property type="component" value="Unassembled WGS sequence"/>
</dbReference>
<comment type="similarity">
    <text evidence="2">Belongs to the YPP1 family.</text>
</comment>
<dbReference type="PANTHER" id="PTHR23083">
    <property type="entry name" value="TETRATRICOPEPTIDE REPEAT PROTEIN, TPR"/>
    <property type="match status" value="1"/>
</dbReference>
<feature type="region of interest" description="Disordered" evidence="3">
    <location>
        <begin position="717"/>
        <end position="792"/>
    </location>
</feature>
<dbReference type="Gene3D" id="1.25.40.10">
    <property type="entry name" value="Tetratricopeptide repeat domain"/>
    <property type="match status" value="2"/>
</dbReference>
<dbReference type="InterPro" id="IPR051722">
    <property type="entry name" value="Endocytosis_PI4K-reg_protein"/>
</dbReference>
<reference evidence="4 5" key="1">
    <citation type="submission" date="2021-11" db="EMBL/GenBank/DDBJ databases">
        <title>Black yeast isolated from Biological Soil Crust.</title>
        <authorList>
            <person name="Kurbessoian T."/>
        </authorList>
    </citation>
    <scope>NUCLEOTIDE SEQUENCE [LARGE SCALE GENOMIC DNA]</scope>
    <source>
        <strain evidence="4 5">CCFEE 5522</strain>
    </source>
</reference>
<keyword evidence="5" id="KW-1185">Reference proteome</keyword>
<feature type="region of interest" description="Disordered" evidence="3">
    <location>
        <begin position="882"/>
        <end position="945"/>
    </location>
</feature>
<proteinExistence type="inferred from homology"/>
<feature type="compositionally biased region" description="Polar residues" evidence="3">
    <location>
        <begin position="1105"/>
        <end position="1116"/>
    </location>
</feature>
<feature type="compositionally biased region" description="Polar residues" evidence="3">
    <location>
        <begin position="760"/>
        <end position="774"/>
    </location>
</feature>